<organism evidence="2 3">
    <name type="scientific">Helicobacter mustelae (strain ATCC 43772 / CCUG 25715 / CIP 103759 / LMG 18044 / NCTC 12198 / R85-136P)</name>
    <name type="common">Campylobacter mustelae</name>
    <dbReference type="NCBI Taxonomy" id="679897"/>
    <lineage>
        <taxon>Bacteria</taxon>
        <taxon>Pseudomonadati</taxon>
        <taxon>Campylobacterota</taxon>
        <taxon>Epsilonproteobacteria</taxon>
        <taxon>Campylobacterales</taxon>
        <taxon>Helicobacteraceae</taxon>
        <taxon>Helicobacter</taxon>
    </lineage>
</organism>
<accession>D3UG89</accession>
<evidence type="ECO:0000256" key="1">
    <source>
        <dbReference type="SAM" id="Phobius"/>
    </source>
</evidence>
<name>D3UG89_HELM1</name>
<reference evidence="2 3" key="1">
    <citation type="journal article" date="2010" name="BMC Genomics">
        <title>Comparative genomics and proteomics of Helicobacter mustelae, an ulcerogenic and carcinogenic gastric pathogen.</title>
        <authorList>
            <person name="O'Toole P.W."/>
            <person name="Snelling W.J."/>
            <person name="Canchaya C."/>
            <person name="Forde B.M."/>
            <person name="Hardie K.R."/>
            <person name="Josenhans C."/>
            <person name="Graham R.L.J."/>
            <person name="McMullan G."/>
            <person name="Parkhill J."/>
            <person name="Belda E."/>
            <person name="Bentley S.D."/>
        </authorList>
    </citation>
    <scope>NUCLEOTIDE SEQUENCE [LARGE SCALE GENOMIC DNA]</scope>
    <source>
        <strain evidence="3">ATCC 43772 / LMG 18044 / NCTC 12198 / 12198</strain>
    </source>
</reference>
<keyword evidence="1" id="KW-0812">Transmembrane</keyword>
<dbReference type="HOGENOM" id="CLU_1466301_0_0_7"/>
<dbReference type="STRING" id="679897.HMU02480"/>
<dbReference type="EMBL" id="FN555004">
    <property type="protein sequence ID" value="CBG39510.1"/>
    <property type="molecule type" value="Genomic_DNA"/>
</dbReference>
<keyword evidence="1" id="KW-0472">Membrane</keyword>
<dbReference type="KEGG" id="hms:HMU02480"/>
<keyword evidence="3" id="KW-1185">Reference proteome</keyword>
<dbReference type="RefSeq" id="WP_013022605.1">
    <property type="nucleotide sequence ID" value="NC_013949.1"/>
</dbReference>
<feature type="transmembrane region" description="Helical" evidence="1">
    <location>
        <begin position="20"/>
        <end position="42"/>
    </location>
</feature>
<keyword evidence="1" id="KW-1133">Transmembrane helix</keyword>
<sequence>MEEKDPQKNWLSNLDSELVIKNMLFCLLFLCLVGMGVSYLLFPMIKKYKFTAEKQSRNHVVLEVTTKKFNDVQGAYMLFSRENKRLLDSLHREISTKDLKDFLERFFSQVSISKGEERSDEKTGFYEREFRAEVVAKNLQAIRDFFDGVKNASMNLRVLVPFVIKTKEDQLSVRFIIQSKRTIR</sequence>
<dbReference type="AlphaFoldDB" id="D3UG89"/>
<protein>
    <submittedName>
        <fullName evidence="2">Putative membrane protein</fullName>
    </submittedName>
</protein>
<proteinExistence type="predicted"/>
<evidence type="ECO:0000313" key="3">
    <source>
        <dbReference type="Proteomes" id="UP000001522"/>
    </source>
</evidence>
<dbReference type="Proteomes" id="UP000001522">
    <property type="component" value="Chromosome"/>
</dbReference>
<gene>
    <name evidence="2" type="ordered locus">HMU02480</name>
</gene>
<evidence type="ECO:0000313" key="2">
    <source>
        <dbReference type="EMBL" id="CBG39510.1"/>
    </source>
</evidence>